<dbReference type="GO" id="GO:0005652">
    <property type="term" value="C:nuclear lamina"/>
    <property type="evidence" value="ECO:0007669"/>
    <property type="project" value="TreeGrafter"/>
</dbReference>
<evidence type="ECO:0000256" key="1">
    <source>
        <dbReference type="ARBA" id="ARBA00004123"/>
    </source>
</evidence>
<dbReference type="GO" id="GO:0006998">
    <property type="term" value="P:nuclear envelope organization"/>
    <property type="evidence" value="ECO:0007669"/>
    <property type="project" value="TreeGrafter"/>
</dbReference>
<feature type="compositionally biased region" description="Basic and acidic residues" evidence="6">
    <location>
        <begin position="462"/>
        <end position="471"/>
    </location>
</feature>
<evidence type="ECO:0000259" key="7">
    <source>
        <dbReference type="PROSITE" id="PS51841"/>
    </source>
</evidence>
<dbReference type="PROSITE" id="PS51842">
    <property type="entry name" value="IF_ROD_2"/>
    <property type="match status" value="1"/>
</dbReference>
<dbReference type="InterPro" id="IPR001322">
    <property type="entry name" value="Lamin_tail_dom"/>
</dbReference>
<feature type="coiled-coil region" evidence="5">
    <location>
        <begin position="55"/>
        <end position="131"/>
    </location>
</feature>
<dbReference type="SUPFAM" id="SSF64593">
    <property type="entry name" value="Intermediate filament protein, coiled coil region"/>
    <property type="match status" value="1"/>
</dbReference>
<proteinExistence type="predicted"/>
<dbReference type="GO" id="GO:0005882">
    <property type="term" value="C:intermediate filament"/>
    <property type="evidence" value="ECO:0007669"/>
    <property type="project" value="UniProtKB-KW"/>
</dbReference>
<dbReference type="SMART" id="SM01391">
    <property type="entry name" value="Filament"/>
    <property type="match status" value="1"/>
</dbReference>
<name>A0A7R8VJV2_TIMDO</name>
<evidence type="ECO:0000259" key="8">
    <source>
        <dbReference type="PROSITE" id="PS51842"/>
    </source>
</evidence>
<dbReference type="Gene3D" id="1.20.5.170">
    <property type="match status" value="1"/>
</dbReference>
<dbReference type="GO" id="GO:0007097">
    <property type="term" value="P:nuclear migration"/>
    <property type="evidence" value="ECO:0007669"/>
    <property type="project" value="TreeGrafter"/>
</dbReference>
<dbReference type="PROSITE" id="PS51841">
    <property type="entry name" value="LTD"/>
    <property type="match status" value="1"/>
</dbReference>
<evidence type="ECO:0000256" key="6">
    <source>
        <dbReference type="SAM" id="MobiDB-lite"/>
    </source>
</evidence>
<feature type="domain" description="LTD" evidence="7">
    <location>
        <begin position="354"/>
        <end position="474"/>
    </location>
</feature>
<dbReference type="GO" id="GO:0005200">
    <property type="term" value="F:structural constituent of cytoskeleton"/>
    <property type="evidence" value="ECO:0007669"/>
    <property type="project" value="TreeGrafter"/>
</dbReference>
<sequence>MQMLMLERGFLQTSNYLTDKRTCISEVSIRGMQSKHYNYQLDKKTKDLLLLERSFSIVQSERDDLNKKCNQLRHERDKLSTNLRDLELEHEKLLKLLEDKTNRLNEETILRVELENTVTTLKEDLEFKRNMYEQTLKESTTRRLIEISEVDAGVADYEARLKIDLQETRQLYEQQMEENRKEMEELFRQQLKDMNLDSIRDADVANIRLEELHQMRTRMESANKIIADLEAQNASLSARMRDLEQTLEMERIAHAEDKTVLIREIDTLRSKLAENMREFQELLNVKVSLDAEISTYRSLLKNEEHRLNISPGGSSSGSAIRSSQFQQQTPIRRGTPQRGAKRKRTTLEESASLSESNYRVSSKATGDIEIIEVCTEGKFVKLHNKGNKVILSGWQIHRVAGEEETIFKFHRSVKMEPDVTITVWSSDAGQTHEPPTNIVMKSQRWFVADNMTTTLINSSAEEVARSERERQQLSSMSSHLRETSGGFASTSRFEGEDIFHQKRFGCSSLPTPRVSAPAAPRVQPSHTSPPTSRNVMPKRTRRGTSGGKNKPQPPPNSPKPAPSFVNYTSHDNSLFPPPLISSQCPRPDYARDAQPRNPTPALDLERSPPASIDWDTLQWDFAEILQQ</sequence>
<feature type="compositionally biased region" description="Pro residues" evidence="6">
    <location>
        <begin position="551"/>
        <end position="561"/>
    </location>
</feature>
<evidence type="ECO:0000313" key="9">
    <source>
        <dbReference type="EMBL" id="CAD7199920.1"/>
    </source>
</evidence>
<dbReference type="InterPro" id="IPR036415">
    <property type="entry name" value="Lamin_tail_dom_sf"/>
</dbReference>
<dbReference type="InterPro" id="IPR039008">
    <property type="entry name" value="IF_rod_dom"/>
</dbReference>
<keyword evidence="4" id="KW-0539">Nucleus</keyword>
<gene>
    <name evidence="9" type="ORF">TDIB3V08_LOCUS6157</name>
</gene>
<feature type="compositionally biased region" description="Low complexity" evidence="6">
    <location>
        <begin position="310"/>
        <end position="323"/>
    </location>
</feature>
<dbReference type="Pfam" id="PF00038">
    <property type="entry name" value="Filament"/>
    <property type="match status" value="1"/>
</dbReference>
<evidence type="ECO:0000256" key="5">
    <source>
        <dbReference type="SAM" id="Coils"/>
    </source>
</evidence>
<protein>
    <recommendedName>
        <fullName evidence="10">Lamin</fullName>
    </recommendedName>
</protein>
<evidence type="ECO:0000256" key="2">
    <source>
        <dbReference type="ARBA" id="ARBA00022754"/>
    </source>
</evidence>
<feature type="region of interest" description="Disordered" evidence="6">
    <location>
        <begin position="458"/>
        <end position="492"/>
    </location>
</feature>
<dbReference type="SUPFAM" id="SSF74853">
    <property type="entry name" value="Lamin A/C globular tail domain"/>
    <property type="match status" value="1"/>
</dbReference>
<feature type="compositionally biased region" description="Polar residues" evidence="6">
    <location>
        <begin position="524"/>
        <end position="534"/>
    </location>
</feature>
<dbReference type="Gene3D" id="2.60.40.1260">
    <property type="entry name" value="Lamin Tail domain"/>
    <property type="match status" value="1"/>
</dbReference>
<dbReference type="PANTHER" id="PTHR45721:SF11">
    <property type="entry name" value="LAMIN DM0-RELATED"/>
    <property type="match status" value="1"/>
</dbReference>
<dbReference type="GO" id="GO:0031507">
    <property type="term" value="P:heterochromatin formation"/>
    <property type="evidence" value="ECO:0007669"/>
    <property type="project" value="TreeGrafter"/>
</dbReference>
<feature type="coiled-coil region" evidence="5">
    <location>
        <begin position="158"/>
        <end position="253"/>
    </location>
</feature>
<organism evidence="9">
    <name type="scientific">Timema douglasi</name>
    <name type="common">Walking stick</name>
    <dbReference type="NCBI Taxonomy" id="61478"/>
    <lineage>
        <taxon>Eukaryota</taxon>
        <taxon>Metazoa</taxon>
        <taxon>Ecdysozoa</taxon>
        <taxon>Arthropoda</taxon>
        <taxon>Hexapoda</taxon>
        <taxon>Insecta</taxon>
        <taxon>Pterygota</taxon>
        <taxon>Neoptera</taxon>
        <taxon>Polyneoptera</taxon>
        <taxon>Phasmatodea</taxon>
        <taxon>Timematodea</taxon>
        <taxon>Timematoidea</taxon>
        <taxon>Timematidae</taxon>
        <taxon>Timema</taxon>
    </lineage>
</organism>
<dbReference type="GO" id="GO:0051664">
    <property type="term" value="P:nuclear pore localization"/>
    <property type="evidence" value="ECO:0007669"/>
    <property type="project" value="TreeGrafter"/>
</dbReference>
<accession>A0A7R8VJV2</accession>
<dbReference type="PANTHER" id="PTHR45721">
    <property type="entry name" value="LAMIN DM0-RELATED"/>
    <property type="match status" value="1"/>
</dbReference>
<dbReference type="EMBL" id="OA567120">
    <property type="protein sequence ID" value="CAD7199920.1"/>
    <property type="molecule type" value="Genomic_DNA"/>
</dbReference>
<dbReference type="AlphaFoldDB" id="A0A7R8VJV2"/>
<feature type="region of interest" description="Disordered" evidence="6">
    <location>
        <begin position="509"/>
        <end position="609"/>
    </location>
</feature>
<keyword evidence="2" id="KW-0403">Intermediate filament</keyword>
<dbReference type="GO" id="GO:0090435">
    <property type="term" value="P:protein localization to nuclear envelope"/>
    <property type="evidence" value="ECO:0007669"/>
    <property type="project" value="TreeGrafter"/>
</dbReference>
<evidence type="ECO:0000256" key="3">
    <source>
        <dbReference type="ARBA" id="ARBA00023054"/>
    </source>
</evidence>
<evidence type="ECO:0000256" key="4">
    <source>
        <dbReference type="ARBA" id="ARBA00023242"/>
    </source>
</evidence>
<evidence type="ECO:0008006" key="10">
    <source>
        <dbReference type="Google" id="ProtNLM"/>
    </source>
</evidence>
<dbReference type="Gene3D" id="1.20.5.1160">
    <property type="entry name" value="Vasodilator-stimulated phosphoprotein"/>
    <property type="match status" value="1"/>
</dbReference>
<feature type="domain" description="IF rod" evidence="8">
    <location>
        <begin position="1"/>
        <end position="307"/>
    </location>
</feature>
<dbReference type="Pfam" id="PF00932">
    <property type="entry name" value="LTD"/>
    <property type="match status" value="1"/>
</dbReference>
<keyword evidence="3 5" id="KW-0175">Coiled coil</keyword>
<reference evidence="9" key="1">
    <citation type="submission" date="2020-11" db="EMBL/GenBank/DDBJ databases">
        <authorList>
            <person name="Tran Van P."/>
        </authorList>
    </citation>
    <scope>NUCLEOTIDE SEQUENCE</scope>
</reference>
<comment type="subcellular location">
    <subcellularLocation>
        <location evidence="1">Nucleus</location>
    </subcellularLocation>
</comment>
<feature type="region of interest" description="Disordered" evidence="6">
    <location>
        <begin position="307"/>
        <end position="358"/>
    </location>
</feature>